<protein>
    <recommendedName>
        <fullName evidence="3">Conserved oligomeric Golgi complex subunit 3</fullName>
    </recommendedName>
    <alternativeName>
        <fullName evidence="8">Component of oligomeric Golgi complex 3</fullName>
    </alternativeName>
</protein>
<comment type="subcellular location">
    <subcellularLocation>
        <location evidence="1">Golgi apparatus membrane</location>
        <topology evidence="1">Peripheral membrane protein</topology>
    </subcellularLocation>
</comment>
<keyword evidence="6" id="KW-0333">Golgi apparatus</keyword>
<evidence type="ECO:0000256" key="8">
    <source>
        <dbReference type="ARBA" id="ARBA00031339"/>
    </source>
</evidence>
<evidence type="ECO:0000256" key="3">
    <source>
        <dbReference type="ARBA" id="ARBA00020976"/>
    </source>
</evidence>
<evidence type="ECO:0000256" key="9">
    <source>
        <dbReference type="SAM" id="MobiDB-lite"/>
    </source>
</evidence>
<keyword evidence="7" id="KW-0472">Membrane</keyword>
<dbReference type="Proteomes" id="UP000039046">
    <property type="component" value="Unassembled WGS sequence"/>
</dbReference>
<evidence type="ECO:0000256" key="1">
    <source>
        <dbReference type="ARBA" id="ARBA00004395"/>
    </source>
</evidence>
<evidence type="ECO:0000259" key="10">
    <source>
        <dbReference type="Pfam" id="PF04136"/>
    </source>
</evidence>
<comment type="similarity">
    <text evidence="2">Belongs to the COG3 family.</text>
</comment>
<dbReference type="PANTHER" id="PTHR13302:SF8">
    <property type="entry name" value="CONSERVED OLIGOMERIC GOLGI COMPLEX SUBUNIT 3"/>
    <property type="match status" value="1"/>
</dbReference>
<evidence type="ECO:0000256" key="5">
    <source>
        <dbReference type="ARBA" id="ARBA00022927"/>
    </source>
</evidence>
<evidence type="ECO:0000256" key="6">
    <source>
        <dbReference type="ARBA" id="ARBA00023034"/>
    </source>
</evidence>
<evidence type="ECO:0000313" key="13">
    <source>
        <dbReference type="Proteomes" id="UP000039046"/>
    </source>
</evidence>
<dbReference type="AlphaFoldDB" id="A0A0A1TN76"/>
<dbReference type="GO" id="GO:0005801">
    <property type="term" value="C:cis-Golgi network"/>
    <property type="evidence" value="ECO:0007669"/>
    <property type="project" value="InterPro"/>
</dbReference>
<organism evidence="12 13">
    <name type="scientific">[Torrubiella] hemipterigena</name>
    <dbReference type="NCBI Taxonomy" id="1531966"/>
    <lineage>
        <taxon>Eukaryota</taxon>
        <taxon>Fungi</taxon>
        <taxon>Dikarya</taxon>
        <taxon>Ascomycota</taxon>
        <taxon>Pezizomycotina</taxon>
        <taxon>Sordariomycetes</taxon>
        <taxon>Hypocreomycetidae</taxon>
        <taxon>Hypocreales</taxon>
        <taxon>Clavicipitaceae</taxon>
        <taxon>Clavicipitaceae incertae sedis</taxon>
        <taxon>'Torrubiella' clade</taxon>
    </lineage>
</organism>
<feature type="region of interest" description="Disordered" evidence="9">
    <location>
        <begin position="1"/>
        <end position="90"/>
    </location>
</feature>
<keyword evidence="5" id="KW-0653">Protein transport</keyword>
<dbReference type="HOGENOM" id="CLU_010042_0_0_1"/>
<dbReference type="GO" id="GO:0017119">
    <property type="term" value="C:Golgi transport complex"/>
    <property type="evidence" value="ECO:0007669"/>
    <property type="project" value="TreeGrafter"/>
</dbReference>
<evidence type="ECO:0000313" key="12">
    <source>
        <dbReference type="EMBL" id="CEJ91912.1"/>
    </source>
</evidence>
<feature type="domain" description="Conserved oligomeric Golgi complex subunit 3 N-terminal" evidence="10">
    <location>
        <begin position="137"/>
        <end position="281"/>
    </location>
</feature>
<proteinExistence type="inferred from homology"/>
<dbReference type="EMBL" id="CDHN01000004">
    <property type="protein sequence ID" value="CEJ91912.1"/>
    <property type="molecule type" value="Genomic_DNA"/>
</dbReference>
<dbReference type="GO" id="GO:0006886">
    <property type="term" value="P:intracellular protein transport"/>
    <property type="evidence" value="ECO:0007669"/>
    <property type="project" value="InterPro"/>
</dbReference>
<dbReference type="PANTHER" id="PTHR13302">
    <property type="entry name" value="CONSERVED OLIGOMERIC GOLGI COMPLEX COMPONENT 3"/>
    <property type="match status" value="1"/>
</dbReference>
<accession>A0A0A1TN76</accession>
<dbReference type="InterPro" id="IPR007265">
    <property type="entry name" value="COG_su3"/>
</dbReference>
<dbReference type="OrthoDB" id="296793at2759"/>
<sequence>MYEDSWYNFVPEVNKPQASAAPTGHRRKESTLLQQPNGITGDNAASQKPLAIVDDAEEDNGPPEPTVPRRAASYSDLKRSEPKQAVSKKTTRQDRAWEALLIRHDSTYIDDLSNDISILDTFDDELLEASQDSYLLYHDQLLLTERHLDGLIDDANITLELLTKLSLSFQSVDDQTSTFQAQCEELLTEQHRLEKLSGEVENDLRYYAYLETASRRLNAPGASRLVDDSSFADMMEEIDSCISFMTFHENYRERDSYLARYNALLAKALHLLDVGFTSQLEKVSSDISRQISSSKTQSTWHALAYGRFEEMMMDSYSLVPNIQRIIETSYDQYGTRATGAVDTALYVNTANNLMRTYLTTRDRDLKQLTQHDISEYQKEAKELSVETASRNFIKQVFERVQNEGALFNKVFNMNLVWNTAPESAFQVAKDIQTTMAHPANMTPLATQLQAVLQPAELKSLCNVVGWIAGEYSILEADEDETELAKKLREYAARLLVDHLWPFTDTAFETEVTKAITKAAMDDSSLKIGPVVDGIAWSNAYPVTKKAIELLSMFDQAMPKERSTKNSPVIFKIVRETIQVLQRAEARIRSLKLATDADLFTVKNLLILKNELVSLEIGDIRSNKPASMQHFTQIWETLSPQNLAGFIGSMLPSRLWGGTTGVTAQTLTVEDMSEQLDELLRQSIYAFTKRWGALVSETRSGKGKGKQESDVEGDLDDLLRTAFSGQPEVMAKLKEAIEMNAAAQSESKITKK</sequence>
<feature type="compositionally biased region" description="Polar residues" evidence="9">
    <location>
        <begin position="31"/>
        <end position="46"/>
    </location>
</feature>
<dbReference type="InterPro" id="IPR048320">
    <property type="entry name" value="COG3_N"/>
</dbReference>
<evidence type="ECO:0000259" key="11">
    <source>
        <dbReference type="Pfam" id="PF20671"/>
    </source>
</evidence>
<evidence type="ECO:0000256" key="4">
    <source>
        <dbReference type="ARBA" id="ARBA00022448"/>
    </source>
</evidence>
<evidence type="ECO:0000256" key="2">
    <source>
        <dbReference type="ARBA" id="ARBA00009936"/>
    </source>
</evidence>
<dbReference type="STRING" id="1531966.A0A0A1TN76"/>
<dbReference type="GO" id="GO:0007030">
    <property type="term" value="P:Golgi organization"/>
    <property type="evidence" value="ECO:0007669"/>
    <property type="project" value="TreeGrafter"/>
</dbReference>
<dbReference type="GO" id="GO:0006891">
    <property type="term" value="P:intra-Golgi vesicle-mediated transport"/>
    <property type="evidence" value="ECO:0007669"/>
    <property type="project" value="TreeGrafter"/>
</dbReference>
<dbReference type="InterPro" id="IPR048685">
    <property type="entry name" value="COG3_C"/>
</dbReference>
<feature type="domain" description="Conserved oligomeric Golgi complex subunit 3 C-terminal" evidence="11">
    <location>
        <begin position="301"/>
        <end position="631"/>
    </location>
</feature>
<keyword evidence="4" id="KW-0813">Transport</keyword>
<keyword evidence="13" id="KW-1185">Reference proteome</keyword>
<name>A0A0A1TN76_9HYPO</name>
<gene>
    <name evidence="12" type="ORF">VHEMI07595</name>
</gene>
<evidence type="ECO:0000256" key="7">
    <source>
        <dbReference type="ARBA" id="ARBA00023136"/>
    </source>
</evidence>
<dbReference type="Pfam" id="PF04136">
    <property type="entry name" value="COG3_N"/>
    <property type="match status" value="1"/>
</dbReference>
<dbReference type="Pfam" id="PF20671">
    <property type="entry name" value="COG3_C"/>
    <property type="match status" value="1"/>
</dbReference>
<dbReference type="GO" id="GO:0006914">
    <property type="term" value="P:autophagy"/>
    <property type="evidence" value="ECO:0007669"/>
    <property type="project" value="TreeGrafter"/>
</dbReference>
<reference evidence="12 13" key="1">
    <citation type="journal article" date="2015" name="Genome Announc.">
        <title>Draft Genome Sequence and Gene Annotation of the Entomopathogenic Fungus Verticillium hemipterigenum.</title>
        <authorList>
            <person name="Horn F."/>
            <person name="Habel A."/>
            <person name="Scharf D.H."/>
            <person name="Dworschak J."/>
            <person name="Brakhage A.A."/>
            <person name="Guthke R."/>
            <person name="Hertweck C."/>
            <person name="Linde J."/>
        </authorList>
    </citation>
    <scope>NUCLEOTIDE SEQUENCE [LARGE SCALE GENOMIC DNA]</scope>
</reference>
<dbReference type="GO" id="GO:0000139">
    <property type="term" value="C:Golgi membrane"/>
    <property type="evidence" value="ECO:0007669"/>
    <property type="project" value="UniProtKB-SubCell"/>
</dbReference>